<dbReference type="Gene3D" id="3.20.20.70">
    <property type="entry name" value="Aldolase class I"/>
    <property type="match status" value="1"/>
</dbReference>
<name>A0A2S7JZP4_9PROT</name>
<evidence type="ECO:0000259" key="1">
    <source>
        <dbReference type="PROSITE" id="PS50991"/>
    </source>
</evidence>
<dbReference type="PANTHER" id="PTHR43778:SF2">
    <property type="entry name" value="PYRUVATE CARBOXYLASE, MITOCHONDRIAL"/>
    <property type="match status" value="1"/>
</dbReference>
<dbReference type="SUPFAM" id="SSF51569">
    <property type="entry name" value="Aldolase"/>
    <property type="match status" value="1"/>
</dbReference>
<dbReference type="GO" id="GO:0005737">
    <property type="term" value="C:cytoplasm"/>
    <property type="evidence" value="ECO:0007669"/>
    <property type="project" value="TreeGrafter"/>
</dbReference>
<dbReference type="CDD" id="cd07937">
    <property type="entry name" value="DRE_TIM_PC_TC_5S"/>
    <property type="match status" value="1"/>
</dbReference>
<dbReference type="GO" id="GO:0004736">
    <property type="term" value="F:pyruvate carboxylase activity"/>
    <property type="evidence" value="ECO:0007669"/>
    <property type="project" value="TreeGrafter"/>
</dbReference>
<dbReference type="InterPro" id="IPR013785">
    <property type="entry name" value="Aldolase_TIM"/>
</dbReference>
<comment type="caution">
    <text evidence="2">The sequence shown here is derived from an EMBL/GenBank/DDBJ whole genome shotgun (WGS) entry which is preliminary data.</text>
</comment>
<dbReference type="AlphaFoldDB" id="A0A2S7JZP4"/>
<dbReference type="InterPro" id="IPR000891">
    <property type="entry name" value="PYR_CT"/>
</dbReference>
<proteinExistence type="predicted"/>
<dbReference type="EMBL" id="PJCH01000017">
    <property type="protein sequence ID" value="PQA85678.1"/>
    <property type="molecule type" value="Genomic_DNA"/>
</dbReference>
<evidence type="ECO:0000313" key="3">
    <source>
        <dbReference type="Proteomes" id="UP000239504"/>
    </source>
</evidence>
<dbReference type="Pfam" id="PF02436">
    <property type="entry name" value="PYC_OADA"/>
    <property type="match status" value="1"/>
</dbReference>
<dbReference type="InterPro" id="IPR003379">
    <property type="entry name" value="Carboxylase_cons_dom"/>
</dbReference>
<dbReference type="RefSeq" id="WP_104832317.1">
    <property type="nucleotide sequence ID" value="NZ_PJCH01000017.1"/>
</dbReference>
<sequence>MAEIKLVDVSIRDGNQSLWGATGLNTAQILGIAGAMDRVGFHACDFTSSTTMAVAIRYFQNNPWERIKRMRAAMPRTPLQFITTGLRFVAWQQADPEFMRLAYRRLQMAGIRRFIVLDPMHDPDAVIEAARIIKEEGDADVMGALTFTLSDIHTDEFYADFAGKLAKSNHVDLFYLKDPSGLMSPDRVKTLAPAVKAAIGAKPLEVHAHCTIGYGPLTSLTAADLGIIDAVHVGVGPLGDGSSLPEATRMVANLREAGHTVNINDAALAEVKDYWTKLAKAEGLPPGKPQSFDASFLRHQIAGGVMTTTRRQLQELNLEHKFDEVVEETERVRAELGYPIMVTPFPQMVMSQALFNVIGTKRYGQVSDQVIRYVMGKFGRPTSPIDEEIRQIILDRPRVKELEKEPMFPAYKDLRKQFGEDMDDEEFLFRAVMPEEQVDAMLAAGRSRDSYTPEAAPIMKLLKDLAARPDAPDIAVERKGFRMALYKGAGIAS</sequence>
<protein>
    <submittedName>
        <fullName evidence="2">Biotin carboxyl carrier protein</fullName>
    </submittedName>
</protein>
<feature type="domain" description="Pyruvate carboxyltransferase" evidence="1">
    <location>
        <begin position="4"/>
        <end position="269"/>
    </location>
</feature>
<evidence type="ECO:0000313" key="2">
    <source>
        <dbReference type="EMBL" id="PQA85678.1"/>
    </source>
</evidence>
<dbReference type="InterPro" id="IPR055268">
    <property type="entry name" value="PCB-like"/>
</dbReference>
<dbReference type="SUPFAM" id="SSF89000">
    <property type="entry name" value="post-HMGL domain-like"/>
    <property type="match status" value="1"/>
</dbReference>
<dbReference type="OrthoDB" id="9769961at2"/>
<dbReference type="Proteomes" id="UP000239504">
    <property type="component" value="Unassembled WGS sequence"/>
</dbReference>
<dbReference type="PANTHER" id="PTHR43778">
    <property type="entry name" value="PYRUVATE CARBOXYLASE"/>
    <property type="match status" value="1"/>
</dbReference>
<dbReference type="PROSITE" id="PS50991">
    <property type="entry name" value="PYR_CT"/>
    <property type="match status" value="1"/>
</dbReference>
<accession>A0A2S7JZP4</accession>
<organism evidence="2 3">
    <name type="scientific">Hyphococcus luteus</name>
    <dbReference type="NCBI Taxonomy" id="2058213"/>
    <lineage>
        <taxon>Bacteria</taxon>
        <taxon>Pseudomonadati</taxon>
        <taxon>Pseudomonadota</taxon>
        <taxon>Alphaproteobacteria</taxon>
        <taxon>Parvularculales</taxon>
        <taxon>Parvularculaceae</taxon>
        <taxon>Hyphococcus</taxon>
    </lineage>
</organism>
<keyword evidence="3" id="KW-1185">Reference proteome</keyword>
<dbReference type="GO" id="GO:0006094">
    <property type="term" value="P:gluconeogenesis"/>
    <property type="evidence" value="ECO:0007669"/>
    <property type="project" value="TreeGrafter"/>
</dbReference>
<reference evidence="2 3" key="1">
    <citation type="submission" date="2017-12" db="EMBL/GenBank/DDBJ databases">
        <authorList>
            <person name="Hurst M.R.H."/>
        </authorList>
    </citation>
    <scope>NUCLEOTIDE SEQUENCE [LARGE SCALE GENOMIC DNA]</scope>
    <source>
        <strain evidence="2 3">SY-3-19</strain>
    </source>
</reference>
<gene>
    <name evidence="2" type="ORF">CW354_22390</name>
</gene>